<evidence type="ECO:0000259" key="5">
    <source>
        <dbReference type="PROSITE" id="PS50893"/>
    </source>
</evidence>
<feature type="domain" description="ABC transporter" evidence="5">
    <location>
        <begin position="5"/>
        <end position="243"/>
    </location>
</feature>
<dbReference type="GO" id="GO:0055085">
    <property type="term" value="P:transmembrane transport"/>
    <property type="evidence" value="ECO:0007669"/>
    <property type="project" value="UniProtKB-ARBA"/>
</dbReference>
<dbReference type="AlphaFoldDB" id="A0A7V7UFG4"/>
<dbReference type="OrthoDB" id="9806285at2"/>
<dbReference type="RefSeq" id="WP_151143834.1">
    <property type="nucleotide sequence ID" value="NZ_WAGX01000005.1"/>
</dbReference>
<comment type="similarity">
    <text evidence="1">Belongs to the ABC transporter superfamily.</text>
</comment>
<organism evidence="6 7">
    <name type="scientific">Candidatus Galacturonatibacter soehngenii</name>
    <dbReference type="NCBI Taxonomy" id="2307010"/>
    <lineage>
        <taxon>Bacteria</taxon>
        <taxon>Bacillati</taxon>
        <taxon>Bacillota</taxon>
        <taxon>Clostridia</taxon>
        <taxon>Lachnospirales</taxon>
        <taxon>Lachnospiraceae</taxon>
        <taxon>Candidatus Galacturonatibacter</taxon>
    </lineage>
</organism>
<evidence type="ECO:0000256" key="2">
    <source>
        <dbReference type="ARBA" id="ARBA00022448"/>
    </source>
</evidence>
<gene>
    <name evidence="6" type="ORF">F7O84_07540</name>
</gene>
<dbReference type="InterPro" id="IPR027417">
    <property type="entry name" value="P-loop_NTPase"/>
</dbReference>
<dbReference type="GO" id="GO:0005524">
    <property type="term" value="F:ATP binding"/>
    <property type="evidence" value="ECO:0007669"/>
    <property type="project" value="UniProtKB-KW"/>
</dbReference>
<dbReference type="InterPro" id="IPR003439">
    <property type="entry name" value="ABC_transporter-like_ATP-bd"/>
</dbReference>
<keyword evidence="7" id="KW-1185">Reference proteome</keyword>
<evidence type="ECO:0000313" key="7">
    <source>
        <dbReference type="Proteomes" id="UP000461768"/>
    </source>
</evidence>
<dbReference type="InterPro" id="IPR050319">
    <property type="entry name" value="ABC_transp_ATP-bind"/>
</dbReference>
<reference evidence="6 7" key="1">
    <citation type="submission" date="2019-09" db="EMBL/GenBank/DDBJ databases">
        <authorList>
            <person name="Valk L.C."/>
        </authorList>
    </citation>
    <scope>NUCLEOTIDE SEQUENCE [LARGE SCALE GENOMIC DNA]</scope>
    <source>
        <strain evidence="6">GalUA</strain>
    </source>
</reference>
<protein>
    <submittedName>
        <fullName evidence="6">ABC transporter ATP-binding protein</fullName>
    </submittedName>
</protein>
<name>A0A7V7UFG4_9FIRM</name>
<evidence type="ECO:0000256" key="1">
    <source>
        <dbReference type="ARBA" id="ARBA00005417"/>
    </source>
</evidence>
<evidence type="ECO:0000256" key="4">
    <source>
        <dbReference type="ARBA" id="ARBA00022840"/>
    </source>
</evidence>
<dbReference type="EMBL" id="WAGX01000005">
    <property type="protein sequence ID" value="KAB1437456.1"/>
    <property type="molecule type" value="Genomic_DNA"/>
</dbReference>
<dbReference type="GO" id="GO:0016887">
    <property type="term" value="F:ATP hydrolysis activity"/>
    <property type="evidence" value="ECO:0007669"/>
    <property type="project" value="InterPro"/>
</dbReference>
<dbReference type="SMART" id="SM00382">
    <property type="entry name" value="AAA"/>
    <property type="match status" value="1"/>
</dbReference>
<keyword evidence="4 6" id="KW-0067">ATP-binding</keyword>
<dbReference type="PANTHER" id="PTHR43776">
    <property type="entry name" value="TRANSPORT ATP-BINDING PROTEIN"/>
    <property type="match status" value="1"/>
</dbReference>
<evidence type="ECO:0000313" key="6">
    <source>
        <dbReference type="EMBL" id="KAB1437456.1"/>
    </source>
</evidence>
<dbReference type="InterPro" id="IPR003593">
    <property type="entry name" value="AAA+_ATPase"/>
</dbReference>
<dbReference type="SUPFAM" id="SSF52540">
    <property type="entry name" value="P-loop containing nucleoside triphosphate hydrolases"/>
    <property type="match status" value="1"/>
</dbReference>
<dbReference type="PROSITE" id="PS50893">
    <property type="entry name" value="ABC_TRANSPORTER_2"/>
    <property type="match status" value="1"/>
</dbReference>
<dbReference type="PANTHER" id="PTHR43776:SF7">
    <property type="entry name" value="D,D-DIPEPTIDE TRANSPORT ATP-BINDING PROTEIN DDPF-RELATED"/>
    <property type="match status" value="1"/>
</dbReference>
<dbReference type="Pfam" id="PF00005">
    <property type="entry name" value="ABC_tran"/>
    <property type="match status" value="1"/>
</dbReference>
<dbReference type="Proteomes" id="UP000461768">
    <property type="component" value="Unassembled WGS sequence"/>
</dbReference>
<proteinExistence type="inferred from homology"/>
<dbReference type="CDD" id="cd03257">
    <property type="entry name" value="ABC_NikE_OppD_transporters"/>
    <property type="match status" value="1"/>
</dbReference>
<keyword evidence="3" id="KW-0547">Nucleotide-binding</keyword>
<reference evidence="6 7" key="2">
    <citation type="submission" date="2020-02" db="EMBL/GenBank/DDBJ databases">
        <title>Candidatus Galacturonibacter soehngenii shows hetero-acetogenic catabolism of galacturonic acid but lacks a canonical carbon monoxide dehydrogenase/acetyl-CoA synthase complex.</title>
        <authorList>
            <person name="Diender M."/>
            <person name="Stouten G.R."/>
            <person name="Petersen J.F."/>
            <person name="Nielsen P.H."/>
            <person name="Dueholm M.S."/>
            <person name="Pronk J.T."/>
            <person name="Van Loosdrecht M.C.M."/>
        </authorList>
    </citation>
    <scope>NUCLEOTIDE SEQUENCE [LARGE SCALE GENOMIC DNA]</scope>
    <source>
        <strain evidence="6">GalUA</strain>
    </source>
</reference>
<comment type="caution">
    <text evidence="6">The sequence shown here is derived from an EMBL/GenBank/DDBJ whole genome shotgun (WGS) entry which is preliminary data.</text>
</comment>
<evidence type="ECO:0000256" key="3">
    <source>
        <dbReference type="ARBA" id="ARBA00022741"/>
    </source>
</evidence>
<dbReference type="Gene3D" id="3.40.50.300">
    <property type="entry name" value="P-loop containing nucleotide triphosphate hydrolases"/>
    <property type="match status" value="1"/>
</dbReference>
<accession>A0A7V7UFG4</accession>
<keyword evidence="2" id="KW-0813">Transport</keyword>
<sequence>MNTILEVKCLEKSYHQKKAVNQVSFQVSKGEIVGIVGESGSGKSTIARMICRLEDADQGNIYLNGENITKVIHKQQREIYKHIQMVFQNPKESFHPKRKLGTSILEGMRNQKISKKSAETRMYELLKACELPLEYAVRYPHEVSIGECQRAAIARALATKPSIVIFDEATSSLDVTIQKQMLDLLHHLQKQDDLTYIFISHDLALVQQFCHRIIIMKEGRIVEEGLPDKLINNPTTTYTKELIEAAFCW</sequence>